<dbReference type="EMBL" id="CP014646">
    <property type="protein sequence ID" value="AMO37016.1"/>
    <property type="molecule type" value="Genomic_DNA"/>
</dbReference>
<dbReference type="HAMAP" id="MF_02114">
    <property type="entry name" value="CofC"/>
    <property type="match status" value="1"/>
</dbReference>
<accession>A0A127K4Y8</accession>
<keyword evidence="1 5" id="KW-0808">Transferase</keyword>
<dbReference type="PANTHER" id="PTHR40392">
    <property type="entry name" value="2-PHOSPHO-L-LACTATE GUANYLYLTRANSFERASE"/>
    <property type="match status" value="1"/>
</dbReference>
<dbReference type="UniPathway" id="UPA00071"/>
<keyword evidence="4 5" id="KW-0342">GTP-binding</keyword>
<comment type="function">
    <text evidence="5">Guanylyltransferase that catalyzes the activation of (2R)-3-phosphoglycerate (3PG) as 3-[(R)-glyceryl]-diphospho-5'-guanosine, via the condensation of 3PG with GTP. It is involved in the biosynthesis of a derivative of the hydride carrier cofactor coenzyme F420, 3PG-F420.</text>
</comment>
<dbReference type="GO" id="GO:0043814">
    <property type="term" value="F:phospholactate guanylyltransferase activity"/>
    <property type="evidence" value="ECO:0007669"/>
    <property type="project" value="InterPro"/>
</dbReference>
<evidence type="ECO:0000256" key="5">
    <source>
        <dbReference type="HAMAP-Rule" id="MF_02114"/>
    </source>
</evidence>
<dbReference type="InterPro" id="IPR002835">
    <property type="entry name" value="CofC"/>
</dbReference>
<dbReference type="Pfam" id="PF01983">
    <property type="entry name" value="CofC"/>
    <property type="match status" value="1"/>
</dbReference>
<dbReference type="STRING" id="1134435.AC731_008660"/>
<dbReference type="Proteomes" id="UP000036902">
    <property type="component" value="Chromosome"/>
</dbReference>
<comment type="similarity">
    <text evidence="5">Belongs to the CofC family.</text>
</comment>
<dbReference type="EC" id="2.7.7.106" evidence="5"/>
<reference evidence="7" key="1">
    <citation type="submission" date="2016-03" db="EMBL/GenBank/DDBJ databases">
        <authorList>
            <person name="Ma C."/>
            <person name="Zhou S."/>
            <person name="Yang G."/>
        </authorList>
    </citation>
    <scope>NUCLEOTIDE SEQUENCE [LARGE SCALE GENOMIC DNA]</scope>
    <source>
        <strain evidence="7">SgZ-1</strain>
    </source>
</reference>
<sequence>MSCWAVVPLKARRFGKTRLAGLLDDAARAGLVQTMLDTVLSALSDAQEIDHIAVVSSEPERVPLGVLALPDPGAGLNPALTAAADSLLDHGATSLLVIHADLPLVRASEIDRFVRAGRRQGLALASDRHGTGTNALFVADRLDFPFRFGTNSLSQHLAEARIRRITPALPALNGLAIDIDTPADLACLLPAAGVSLKPSRWSLTPCTTSPCTTSL</sequence>
<keyword evidence="3 5" id="KW-0547">Nucleotide-binding</keyword>
<evidence type="ECO:0000313" key="7">
    <source>
        <dbReference type="Proteomes" id="UP000036902"/>
    </source>
</evidence>
<protein>
    <recommendedName>
        <fullName evidence="5">3-phospho-D-glycerate guanylyltransferase</fullName>
        <shortName evidence="5">3PG guanylyltransferase</shortName>
        <ecNumber evidence="5">2.7.7.106</ecNumber>
    </recommendedName>
</protein>
<organism evidence="6 7">
    <name type="scientific">Thauera humireducens</name>
    <dbReference type="NCBI Taxonomy" id="1134435"/>
    <lineage>
        <taxon>Bacteria</taxon>
        <taxon>Pseudomonadati</taxon>
        <taxon>Pseudomonadota</taxon>
        <taxon>Betaproteobacteria</taxon>
        <taxon>Rhodocyclales</taxon>
        <taxon>Zoogloeaceae</taxon>
        <taxon>Thauera</taxon>
    </lineage>
</organism>
<evidence type="ECO:0000256" key="1">
    <source>
        <dbReference type="ARBA" id="ARBA00022679"/>
    </source>
</evidence>
<evidence type="ECO:0000256" key="2">
    <source>
        <dbReference type="ARBA" id="ARBA00022695"/>
    </source>
</evidence>
<proteinExistence type="inferred from homology"/>
<dbReference type="SUPFAM" id="SSF53448">
    <property type="entry name" value="Nucleotide-diphospho-sugar transferases"/>
    <property type="match status" value="1"/>
</dbReference>
<dbReference type="NCBIfam" id="TIGR03552">
    <property type="entry name" value="F420_cofC"/>
    <property type="match status" value="1"/>
</dbReference>
<keyword evidence="2 5" id="KW-0548">Nucleotidyltransferase</keyword>
<keyword evidence="7" id="KW-1185">Reference proteome</keyword>
<dbReference type="InterPro" id="IPR029044">
    <property type="entry name" value="Nucleotide-diphossugar_trans"/>
</dbReference>
<evidence type="ECO:0000313" key="6">
    <source>
        <dbReference type="EMBL" id="AMO37016.1"/>
    </source>
</evidence>
<evidence type="ECO:0000256" key="3">
    <source>
        <dbReference type="ARBA" id="ARBA00022741"/>
    </source>
</evidence>
<dbReference type="AlphaFoldDB" id="A0A127K4Y8"/>
<dbReference type="GO" id="GO:0052645">
    <property type="term" value="P:F420-0 metabolic process"/>
    <property type="evidence" value="ECO:0007669"/>
    <property type="project" value="UniProtKB-UniRule"/>
</dbReference>
<comment type="pathway">
    <text evidence="5">Cofactor biosynthesis; coenzyme F420 biosynthesis.</text>
</comment>
<gene>
    <name evidence="5" type="primary">fbiD</name>
    <name evidence="6" type="ORF">AC731_008660</name>
</gene>
<dbReference type="RefSeq" id="WP_048705224.1">
    <property type="nucleotide sequence ID" value="NZ_CP014646.1"/>
</dbReference>
<evidence type="ECO:0000256" key="4">
    <source>
        <dbReference type="ARBA" id="ARBA00023134"/>
    </source>
</evidence>
<comment type="catalytic activity">
    <reaction evidence="5">
        <text>(2R)-3-phosphoglycerate + GTP + H(+) = 3-[(R)-glyceryl]-diphospho-5'-guanosine + diphosphate</text>
        <dbReference type="Rhea" id="RHEA:63440"/>
        <dbReference type="ChEBI" id="CHEBI:15378"/>
        <dbReference type="ChEBI" id="CHEBI:33019"/>
        <dbReference type="ChEBI" id="CHEBI:37565"/>
        <dbReference type="ChEBI" id="CHEBI:58272"/>
        <dbReference type="ChEBI" id="CHEBI:147306"/>
        <dbReference type="EC" id="2.7.7.106"/>
    </reaction>
</comment>
<dbReference type="Gene3D" id="3.90.550.10">
    <property type="entry name" value="Spore Coat Polysaccharide Biosynthesis Protein SpsA, Chain A"/>
    <property type="match status" value="1"/>
</dbReference>
<dbReference type="KEGG" id="thu:AC731_008660"/>
<dbReference type="GO" id="GO:0005525">
    <property type="term" value="F:GTP binding"/>
    <property type="evidence" value="ECO:0007669"/>
    <property type="project" value="UniProtKB-KW"/>
</dbReference>
<dbReference type="PANTHER" id="PTHR40392:SF1">
    <property type="entry name" value="2-PHOSPHO-L-LACTATE GUANYLYLTRANSFERASE"/>
    <property type="match status" value="1"/>
</dbReference>
<name>A0A127K4Y8_9RHOO</name>